<proteinExistence type="inferred from homology"/>
<dbReference type="InParanoid" id="H3B0P2"/>
<dbReference type="HOGENOM" id="CLU_012823_1_0_1"/>
<evidence type="ECO:0000313" key="13">
    <source>
        <dbReference type="Proteomes" id="UP000008672"/>
    </source>
</evidence>
<comment type="subcellular location">
    <subcellularLocation>
        <location evidence="1">Nucleus membrane</location>
        <topology evidence="1">Multi-pass membrane protein</topology>
    </subcellularLocation>
    <subcellularLocation>
        <location evidence="2">Rough endoplasmic reticulum membrane</location>
        <topology evidence="2">Multi-pass membrane protein</topology>
    </subcellularLocation>
</comment>
<dbReference type="Proteomes" id="UP000008672">
    <property type="component" value="Unassembled WGS sequence"/>
</dbReference>
<dbReference type="EMBL" id="AFYH01115869">
    <property type="status" value="NOT_ANNOTATED_CDS"/>
    <property type="molecule type" value="Genomic_DNA"/>
</dbReference>
<dbReference type="PANTHER" id="PTHR47464:SF1">
    <property type="entry name" value="MACOILIN-1"/>
    <property type="match status" value="1"/>
</dbReference>
<keyword evidence="6 11" id="KW-1133">Transmembrane helix</keyword>
<reference evidence="12" key="2">
    <citation type="submission" date="2025-08" db="UniProtKB">
        <authorList>
            <consortium name="Ensembl"/>
        </authorList>
    </citation>
    <scope>IDENTIFICATION</scope>
</reference>
<feature type="compositionally biased region" description="Basic and acidic residues" evidence="10">
    <location>
        <begin position="228"/>
        <end position="243"/>
    </location>
</feature>
<accession>H3B0P2</accession>
<name>H3B0P2_LATCH</name>
<feature type="region of interest" description="Disordered" evidence="10">
    <location>
        <begin position="206"/>
        <end position="243"/>
    </location>
</feature>
<evidence type="ECO:0000256" key="9">
    <source>
        <dbReference type="SAM" id="Coils"/>
    </source>
</evidence>
<dbReference type="EMBL" id="AFYH01115870">
    <property type="status" value="NOT_ANNOTATED_CDS"/>
    <property type="molecule type" value="Genomic_DNA"/>
</dbReference>
<evidence type="ECO:0000313" key="12">
    <source>
        <dbReference type="Ensembl" id="ENSLACP00000015463.1"/>
    </source>
</evidence>
<dbReference type="Ensembl" id="ENSLACT00000015569.1">
    <property type="protein sequence ID" value="ENSLACP00000015463.1"/>
    <property type="gene ID" value="ENSLACG00000013614.1"/>
</dbReference>
<dbReference type="Pfam" id="PF09726">
    <property type="entry name" value="Macoilin"/>
    <property type="match status" value="1"/>
</dbReference>
<keyword evidence="5" id="KW-0256">Endoplasmic reticulum</keyword>
<keyword evidence="7 11" id="KW-0472">Membrane</keyword>
<dbReference type="AlphaFoldDB" id="H3B0P2"/>
<feature type="coiled-coil region" evidence="9">
    <location>
        <begin position="383"/>
        <end position="438"/>
    </location>
</feature>
<keyword evidence="13" id="KW-1185">Reference proteome</keyword>
<keyword evidence="8" id="KW-0539">Nucleus</keyword>
<evidence type="ECO:0000256" key="8">
    <source>
        <dbReference type="ARBA" id="ARBA00023242"/>
    </source>
</evidence>
<dbReference type="GeneTree" id="ENSGT00390000016613"/>
<evidence type="ECO:0000256" key="2">
    <source>
        <dbReference type="ARBA" id="ARBA00004269"/>
    </source>
</evidence>
<evidence type="ECO:0000256" key="11">
    <source>
        <dbReference type="SAM" id="Phobius"/>
    </source>
</evidence>
<dbReference type="PANTHER" id="PTHR47464">
    <property type="entry name" value="MACOILIN"/>
    <property type="match status" value="1"/>
</dbReference>
<keyword evidence="4 11" id="KW-0812">Transmembrane</keyword>
<dbReference type="EMBL" id="AFYH01115868">
    <property type="status" value="NOT_ANNOTATED_CDS"/>
    <property type="molecule type" value="Genomic_DNA"/>
</dbReference>
<dbReference type="eggNOG" id="KOG1821">
    <property type="taxonomic scope" value="Eukaryota"/>
</dbReference>
<organism evidence="12 13">
    <name type="scientific">Latimeria chalumnae</name>
    <name type="common">Coelacanth</name>
    <dbReference type="NCBI Taxonomy" id="7897"/>
    <lineage>
        <taxon>Eukaryota</taxon>
        <taxon>Metazoa</taxon>
        <taxon>Chordata</taxon>
        <taxon>Craniata</taxon>
        <taxon>Vertebrata</taxon>
        <taxon>Euteleostomi</taxon>
        <taxon>Coelacanthiformes</taxon>
        <taxon>Coelacanthidae</taxon>
        <taxon>Latimeria</taxon>
    </lineage>
</organism>
<keyword evidence="9" id="KW-0175">Coiled coil</keyword>
<dbReference type="GO" id="GO:0031965">
    <property type="term" value="C:nuclear membrane"/>
    <property type="evidence" value="ECO:0007669"/>
    <property type="project" value="UniProtKB-SubCell"/>
</dbReference>
<evidence type="ECO:0000256" key="10">
    <source>
        <dbReference type="SAM" id="MobiDB-lite"/>
    </source>
</evidence>
<evidence type="ECO:0000256" key="3">
    <source>
        <dbReference type="ARBA" id="ARBA00008298"/>
    </source>
</evidence>
<comment type="similarity">
    <text evidence="3">Belongs to the macoilin family.</text>
</comment>
<evidence type="ECO:0000256" key="6">
    <source>
        <dbReference type="ARBA" id="ARBA00022989"/>
    </source>
</evidence>
<feature type="transmembrane region" description="Helical" evidence="11">
    <location>
        <begin position="55"/>
        <end position="79"/>
    </location>
</feature>
<dbReference type="EMBL" id="AFYH01115867">
    <property type="status" value="NOT_ANNOTATED_CDS"/>
    <property type="molecule type" value="Genomic_DNA"/>
</dbReference>
<protein>
    <submittedName>
        <fullName evidence="12">Si:dkey-12h9.6</fullName>
    </submittedName>
</protein>
<evidence type="ECO:0000256" key="7">
    <source>
        <dbReference type="ARBA" id="ARBA00023136"/>
    </source>
</evidence>
<dbReference type="GO" id="GO:0030867">
    <property type="term" value="C:rough endoplasmic reticulum membrane"/>
    <property type="evidence" value="ECO:0007669"/>
    <property type="project" value="UniProtKB-SubCell"/>
</dbReference>
<feature type="coiled-coil region" evidence="9">
    <location>
        <begin position="467"/>
        <end position="501"/>
    </location>
</feature>
<dbReference type="GO" id="GO:0023041">
    <property type="term" value="P:neuronal signal transduction"/>
    <property type="evidence" value="ECO:0007669"/>
    <property type="project" value="InterPro"/>
</dbReference>
<reference evidence="13" key="1">
    <citation type="submission" date="2011-08" db="EMBL/GenBank/DDBJ databases">
        <title>The draft genome of Latimeria chalumnae.</title>
        <authorList>
            <person name="Di Palma F."/>
            <person name="Alfoldi J."/>
            <person name="Johnson J."/>
            <person name="Berlin A."/>
            <person name="Gnerre S."/>
            <person name="Jaffe D."/>
            <person name="MacCallum I."/>
            <person name="Young S."/>
            <person name="Walker B.J."/>
            <person name="Lander E."/>
            <person name="Lindblad-Toh K."/>
        </authorList>
    </citation>
    <scope>NUCLEOTIDE SEQUENCE [LARGE SCALE GENOMIC DNA]</scope>
    <source>
        <strain evidence="13">Wild caught</strain>
    </source>
</reference>
<sequence>FFSSALTFLKFLTAWVLILTADFILEFRFEYLWPCWLFLGSVCNFLRCHGLVICVVFVCAVLTLDVFSLIFIPLHWLLFGSSTYVGFQYIWQTEKGPCLPSVSVWILFVYIEATFRFSGLRDSQFDLSHFLAAHCIGYPVVYLGFDATCYITSIIKSRIQSEVQKENEFYTQLLQQALPSNQPIYLRYDLECKEESKWMSNAEKIQYQHQNPRGTTVEKKYPLPSLEPESKDKGKDKDMEGNKQNDHALQTAGLKTNKADKENCTNTDLNWELCASTESLPQEEHGAKSSKNLKSSSPQVQKKVNNSSTAPIIKSEKRLKYVTKNNSPNRETYENGCPSDQNIHADTLLRLEHDVKKIKTDLQLSRQNEQDLRGQLCYLTNNERTLRSELLQFRQENELLQNNFYNRIQSKHKDKYGINQLEKKLRAEMETRAIFEKQLTEATRKLDESIVSARFNQLSTNNRQECNDILKSRIKDLENEYKHLHMELKAKDDQIRKLESEMEGPCKYKENEQDTVVLFSALSAMQDKTQQLETSLSAETRIKLDLFSALGDARRQLEIAQGKVIKQDQEIVELKQKIAEVMAVMPGISYAVTTSFSPHYLSTFLDSENSVLGSSASIYQPLKK</sequence>
<evidence type="ECO:0000256" key="4">
    <source>
        <dbReference type="ARBA" id="ARBA00022692"/>
    </source>
</evidence>
<evidence type="ECO:0000256" key="5">
    <source>
        <dbReference type="ARBA" id="ARBA00022824"/>
    </source>
</evidence>
<reference evidence="12" key="3">
    <citation type="submission" date="2025-09" db="UniProtKB">
        <authorList>
            <consortium name="Ensembl"/>
        </authorList>
    </citation>
    <scope>IDENTIFICATION</scope>
</reference>
<feature type="region of interest" description="Disordered" evidence="10">
    <location>
        <begin position="280"/>
        <end position="312"/>
    </location>
</feature>
<evidence type="ECO:0000256" key="1">
    <source>
        <dbReference type="ARBA" id="ARBA00004232"/>
    </source>
</evidence>
<dbReference type="InterPro" id="IPR019130">
    <property type="entry name" value="Macoilin"/>
</dbReference>
<dbReference type="OMA" id="KQRTACE"/>
<feature type="compositionally biased region" description="Polar residues" evidence="10">
    <location>
        <begin position="289"/>
        <end position="310"/>
    </location>
</feature>